<dbReference type="Proteomes" id="UP000249661">
    <property type="component" value="Unassembled WGS sequence"/>
</dbReference>
<gene>
    <name evidence="1" type="ORF">BO66DRAFT_421918</name>
</gene>
<accession>A0ACD1H2K6</accession>
<evidence type="ECO:0000313" key="1">
    <source>
        <dbReference type="EMBL" id="RAH67774.1"/>
    </source>
</evidence>
<evidence type="ECO:0000313" key="2">
    <source>
        <dbReference type="Proteomes" id="UP000249661"/>
    </source>
</evidence>
<protein>
    <submittedName>
        <fullName evidence="1">O-methyltransferase</fullName>
    </submittedName>
</protein>
<organism evidence="1 2">
    <name type="scientific">Aspergillus aculeatinus CBS 121060</name>
    <dbReference type="NCBI Taxonomy" id="1448322"/>
    <lineage>
        <taxon>Eukaryota</taxon>
        <taxon>Fungi</taxon>
        <taxon>Dikarya</taxon>
        <taxon>Ascomycota</taxon>
        <taxon>Pezizomycotina</taxon>
        <taxon>Eurotiomycetes</taxon>
        <taxon>Eurotiomycetidae</taxon>
        <taxon>Eurotiales</taxon>
        <taxon>Aspergillaceae</taxon>
        <taxon>Aspergillus</taxon>
        <taxon>Aspergillus subgen. Circumdati</taxon>
    </lineage>
</organism>
<name>A0ACD1H2K6_9EURO</name>
<dbReference type="EMBL" id="KZ824971">
    <property type="protein sequence ID" value="RAH67774.1"/>
    <property type="molecule type" value="Genomic_DNA"/>
</dbReference>
<reference evidence="1" key="1">
    <citation type="submission" date="2018-02" db="EMBL/GenBank/DDBJ databases">
        <title>The genomes of Aspergillus section Nigri reveals drivers in fungal speciation.</title>
        <authorList>
            <consortium name="DOE Joint Genome Institute"/>
            <person name="Vesth T.C."/>
            <person name="Nybo J."/>
            <person name="Theobald S."/>
            <person name="Brandl J."/>
            <person name="Frisvad J.C."/>
            <person name="Nielsen K.F."/>
            <person name="Lyhne E.K."/>
            <person name="Kogle M.E."/>
            <person name="Kuo A."/>
            <person name="Riley R."/>
            <person name="Clum A."/>
            <person name="Nolan M."/>
            <person name="Lipzen A."/>
            <person name="Salamov A."/>
            <person name="Henrissat B."/>
            <person name="Wiebenga A."/>
            <person name="De vries R.P."/>
            <person name="Grigoriev I.V."/>
            <person name="Mortensen U.H."/>
            <person name="Andersen M.R."/>
            <person name="Baker S.E."/>
        </authorList>
    </citation>
    <scope>NUCLEOTIDE SEQUENCE</scope>
    <source>
        <strain evidence="1">CBS 121060</strain>
    </source>
</reference>
<sequence length="416" mass="45886">MTNPSVSTILEDLAAAGKAYNQAEPGSREALIDRSRALVAALEMPSEFIQRSFWAEPAMSAVIRIAVDVQLFQLLRDAGEAGLSPSELADKTGVEVVLLQRLTRHLVAMYLISFHDGAFHGTALSDQLAADNYQDSISFCYDTARPSFNNFPAFFQNTHYRSPTVGSLDGPFQRAHHTALHFFDWLVANPPNLPHFDSFMSAYRAGKPNWCDPGFYPVADRLIAGFEPSSSSSDASDADDAEGVLLVDVGGGRGHDVTIFTQQYPTHPGRVILQDREPVIAALAPATTTTTSPKPTFTAQAHDFFTPQPIAGARAYFLHSILHDWDDERGVQILRNLVPALRRGYSRVLLNEIVVSEERPTLAATSMDLMMLAHFAVRERTEREWRAILLRAGLRVVEIYTYPGVAESLIEAELVA</sequence>
<proteinExistence type="predicted"/>
<keyword evidence="2" id="KW-1185">Reference proteome</keyword>